<keyword evidence="3" id="KW-1185">Reference proteome</keyword>
<dbReference type="Gene3D" id="3.10.180.10">
    <property type="entry name" value="2,3-Dihydroxybiphenyl 1,2-Dioxygenase, domain 1"/>
    <property type="match status" value="2"/>
</dbReference>
<dbReference type="PANTHER" id="PTHR21366">
    <property type="entry name" value="GLYOXALASE FAMILY PROTEIN"/>
    <property type="match status" value="1"/>
</dbReference>
<dbReference type="GO" id="GO:0051213">
    <property type="term" value="F:dioxygenase activity"/>
    <property type="evidence" value="ECO:0007669"/>
    <property type="project" value="UniProtKB-KW"/>
</dbReference>
<dbReference type="RefSeq" id="WP_092610320.1">
    <property type="nucleotide sequence ID" value="NZ_FMYF01000006.1"/>
</dbReference>
<evidence type="ECO:0000259" key="1">
    <source>
        <dbReference type="PROSITE" id="PS51819"/>
    </source>
</evidence>
<dbReference type="InterPro" id="IPR029068">
    <property type="entry name" value="Glyas_Bleomycin-R_OHBP_Dase"/>
</dbReference>
<reference evidence="2 3" key="1">
    <citation type="submission" date="2016-06" db="EMBL/GenBank/DDBJ databases">
        <authorList>
            <person name="Olsen C.W."/>
            <person name="Carey S."/>
            <person name="Hinshaw L."/>
            <person name="Karasin A.I."/>
        </authorList>
    </citation>
    <scope>NUCLEOTIDE SEQUENCE [LARGE SCALE GENOMIC DNA]</scope>
    <source>
        <strain evidence="2 3">LZ-22</strain>
    </source>
</reference>
<dbReference type="InterPro" id="IPR004360">
    <property type="entry name" value="Glyas_Fos-R_dOase_dom"/>
</dbReference>
<dbReference type="STRING" id="1577474.GA0111570_10624"/>
<accession>A0A1G6H1E7</accession>
<sequence length="308" mass="34479">MQAPFRPVTHVRHVAMAVPNYKEAVDFYQDLWGLERVADDSGLSFWGTPADPEQYVVRLREDEKKGIDLVAYAARSAADVDQLAERLVAGNIKLDREPGSLDTPGGGYGVRFYDPDGVLVEVSADVAPKPFRALEERESIPQNLSHFVLNTPNLEAMKGFYEEYLGLRLTDWLGNVLCFMRAGSQHHILGLGRGRHTAINHVSFEMRGIDEYMRGSGRLLRAGQEVLWGPGRHTAGDNTFSYFLDPNGNVHEYTTSLEVVDDENHEPRTYDMKPETQDQWGFGGAITERMLAAQANDPDQKLWASSPV</sequence>
<dbReference type="OrthoDB" id="3827654at2"/>
<evidence type="ECO:0000313" key="3">
    <source>
        <dbReference type="Proteomes" id="UP000199086"/>
    </source>
</evidence>
<dbReference type="InterPro" id="IPR050383">
    <property type="entry name" value="GlyoxalaseI/FosfomycinResist"/>
</dbReference>
<evidence type="ECO:0000313" key="2">
    <source>
        <dbReference type="EMBL" id="SDB87974.1"/>
    </source>
</evidence>
<gene>
    <name evidence="2" type="ORF">GA0111570_10624</name>
</gene>
<protein>
    <submittedName>
        <fullName evidence="2">Catechol-2,3-dioxygenase</fullName>
    </submittedName>
</protein>
<dbReference type="InterPro" id="IPR037523">
    <property type="entry name" value="VOC_core"/>
</dbReference>
<dbReference type="PANTHER" id="PTHR21366:SF31">
    <property type="entry name" value="METALLOTHIOL TRANSFERASE FOSB"/>
    <property type="match status" value="1"/>
</dbReference>
<keyword evidence="2" id="KW-0223">Dioxygenase</keyword>
<proteinExistence type="predicted"/>
<feature type="domain" description="VOC" evidence="1">
    <location>
        <begin position="10"/>
        <end position="125"/>
    </location>
</feature>
<dbReference type="EMBL" id="FMYF01000006">
    <property type="protein sequence ID" value="SDB87974.1"/>
    <property type="molecule type" value="Genomic_DNA"/>
</dbReference>
<organism evidence="2 3">
    <name type="scientific">Raineyella antarctica</name>
    <dbReference type="NCBI Taxonomy" id="1577474"/>
    <lineage>
        <taxon>Bacteria</taxon>
        <taxon>Bacillati</taxon>
        <taxon>Actinomycetota</taxon>
        <taxon>Actinomycetes</taxon>
        <taxon>Propionibacteriales</taxon>
        <taxon>Propionibacteriaceae</taxon>
        <taxon>Raineyella</taxon>
    </lineage>
</organism>
<dbReference type="AlphaFoldDB" id="A0A1G6H1E7"/>
<name>A0A1G6H1E7_9ACTN</name>
<dbReference type="PROSITE" id="PS51819">
    <property type="entry name" value="VOC"/>
    <property type="match status" value="2"/>
</dbReference>
<dbReference type="Pfam" id="PF00903">
    <property type="entry name" value="Glyoxalase"/>
    <property type="match status" value="2"/>
</dbReference>
<feature type="domain" description="VOC" evidence="1">
    <location>
        <begin position="143"/>
        <end position="256"/>
    </location>
</feature>
<keyword evidence="2" id="KW-0560">Oxidoreductase</keyword>
<dbReference type="Proteomes" id="UP000199086">
    <property type="component" value="Unassembled WGS sequence"/>
</dbReference>
<dbReference type="SUPFAM" id="SSF54593">
    <property type="entry name" value="Glyoxalase/Bleomycin resistance protein/Dihydroxybiphenyl dioxygenase"/>
    <property type="match status" value="1"/>
</dbReference>
<dbReference type="CDD" id="cd08362">
    <property type="entry name" value="BphC5-RrK37_N_like"/>
    <property type="match status" value="1"/>
</dbReference>